<dbReference type="GO" id="GO:0005886">
    <property type="term" value="C:plasma membrane"/>
    <property type="evidence" value="ECO:0007669"/>
    <property type="project" value="TreeGrafter"/>
</dbReference>
<dbReference type="GO" id="GO:0006605">
    <property type="term" value="P:protein targeting"/>
    <property type="evidence" value="ECO:0007669"/>
    <property type="project" value="InterPro"/>
</dbReference>
<dbReference type="Proteomes" id="UP000256718">
    <property type="component" value="Unassembled WGS sequence"/>
</dbReference>
<dbReference type="Gene3D" id="1.10.3060.10">
    <property type="entry name" value="Helical scaffold and wing domains of SecA"/>
    <property type="match status" value="1"/>
</dbReference>
<comment type="similarity">
    <text evidence="2">Belongs to the SecA family.</text>
</comment>
<dbReference type="GO" id="GO:0006886">
    <property type="term" value="P:intracellular protein transport"/>
    <property type="evidence" value="ECO:0007669"/>
    <property type="project" value="InterPro"/>
</dbReference>
<comment type="caution">
    <text evidence="12">The sequence shown here is derived from an EMBL/GenBank/DDBJ whole genome shotgun (WGS) entry which is preliminary data.</text>
</comment>
<dbReference type="InterPro" id="IPR011116">
    <property type="entry name" value="SecA_Wing/Scaffold"/>
</dbReference>
<name>A0A7Z6WG75_STRAG</name>
<dbReference type="PANTHER" id="PTHR30612:SF0">
    <property type="entry name" value="CHLOROPLAST PROTEIN-TRANSPORTING ATPASE"/>
    <property type="match status" value="1"/>
</dbReference>
<dbReference type="GO" id="GO:0005829">
    <property type="term" value="C:cytosol"/>
    <property type="evidence" value="ECO:0007669"/>
    <property type="project" value="TreeGrafter"/>
</dbReference>
<dbReference type="InterPro" id="IPR014018">
    <property type="entry name" value="SecA_motor_DEAD"/>
</dbReference>
<keyword evidence="3" id="KW-0813">Transport</keyword>
<dbReference type="PANTHER" id="PTHR30612">
    <property type="entry name" value="SECA INNER MEMBRANE COMPONENT OF SEC PROTEIN SECRETION SYSTEM"/>
    <property type="match status" value="1"/>
</dbReference>
<dbReference type="SUPFAM" id="SSF52540">
    <property type="entry name" value="P-loop containing nucleoside triphosphate hydrolases"/>
    <property type="match status" value="1"/>
</dbReference>
<dbReference type="Gene3D" id="3.40.50.300">
    <property type="entry name" value="P-loop containing nucleotide triphosphate hydrolases"/>
    <property type="match status" value="1"/>
</dbReference>
<feature type="non-terminal residue" evidence="12">
    <location>
        <position position="1"/>
    </location>
</feature>
<dbReference type="InterPro" id="IPR044722">
    <property type="entry name" value="SecA_SF2_C"/>
</dbReference>
<dbReference type="GO" id="GO:0017038">
    <property type="term" value="P:protein import"/>
    <property type="evidence" value="ECO:0007669"/>
    <property type="project" value="InterPro"/>
</dbReference>
<evidence type="ECO:0000256" key="6">
    <source>
        <dbReference type="ARBA" id="ARBA00022840"/>
    </source>
</evidence>
<organism evidence="12 13">
    <name type="scientific">Streptococcus agalactiae</name>
    <dbReference type="NCBI Taxonomy" id="1311"/>
    <lineage>
        <taxon>Bacteria</taxon>
        <taxon>Bacillati</taxon>
        <taxon>Bacillota</taxon>
        <taxon>Bacilli</taxon>
        <taxon>Lactobacillales</taxon>
        <taxon>Streptococcaceae</taxon>
        <taxon>Streptococcus</taxon>
    </lineage>
</organism>
<dbReference type="EMBL" id="QHGZ01000247">
    <property type="protein sequence ID" value="RDY75737.1"/>
    <property type="molecule type" value="Genomic_DNA"/>
</dbReference>
<keyword evidence="6" id="KW-0067">ATP-binding</keyword>
<dbReference type="GO" id="GO:0031522">
    <property type="term" value="C:cell envelope Sec protein transport complex"/>
    <property type="evidence" value="ECO:0007669"/>
    <property type="project" value="TreeGrafter"/>
</dbReference>
<evidence type="ECO:0000259" key="11">
    <source>
        <dbReference type="PROSITE" id="PS51196"/>
    </source>
</evidence>
<keyword evidence="7" id="KW-0653">Protein transport</keyword>
<dbReference type="SUPFAM" id="SSF81886">
    <property type="entry name" value="Helical scaffold and wing domains of SecA"/>
    <property type="match status" value="1"/>
</dbReference>
<evidence type="ECO:0000256" key="4">
    <source>
        <dbReference type="ARBA" id="ARBA00022475"/>
    </source>
</evidence>
<evidence type="ECO:0000313" key="13">
    <source>
        <dbReference type="Proteomes" id="UP000256718"/>
    </source>
</evidence>
<dbReference type="GO" id="GO:0043952">
    <property type="term" value="P:protein transport by the Sec complex"/>
    <property type="evidence" value="ECO:0007669"/>
    <property type="project" value="TreeGrafter"/>
</dbReference>
<gene>
    <name evidence="12" type="ORF">C4618_12510</name>
</gene>
<evidence type="ECO:0000256" key="3">
    <source>
        <dbReference type="ARBA" id="ARBA00022448"/>
    </source>
</evidence>
<evidence type="ECO:0000313" key="12">
    <source>
        <dbReference type="EMBL" id="RDY75737.1"/>
    </source>
</evidence>
<evidence type="ECO:0000256" key="8">
    <source>
        <dbReference type="ARBA" id="ARBA00022967"/>
    </source>
</evidence>
<dbReference type="Pfam" id="PF21090">
    <property type="entry name" value="P-loop_SecA"/>
    <property type="match status" value="1"/>
</dbReference>
<evidence type="ECO:0000256" key="2">
    <source>
        <dbReference type="ARBA" id="ARBA00007650"/>
    </source>
</evidence>
<evidence type="ECO:0000256" key="1">
    <source>
        <dbReference type="ARBA" id="ARBA00004170"/>
    </source>
</evidence>
<keyword evidence="4" id="KW-1003">Cell membrane</keyword>
<feature type="domain" description="SecA family profile" evidence="11">
    <location>
        <begin position="1"/>
        <end position="59"/>
    </location>
</feature>
<sequence>QRMDLQLRGRSGRQGDIGFSQFFVSFEDDLMIESGPKWAQAYFRKNRDKVNPEKPKALGQRRFQKLFQQTQEASDGKGESARSQTIEFDSSVQLQREYVYRERNALINGESGHFSPRQIIDTVISSFIAYLDGEVEKEELIFEVNRFIFDNMSYNLQGISKEMSLEEIKNYLFKIADEILREKHNLLGDSFGDFERTAALKAIDEAWIEEVDYLQQLRTVATARQTAQRNPVFEYHKEAYKSYNIMKKEIREQTFRNLLLSEVSFNENGDLQIYFI</sequence>
<reference evidence="12 13" key="1">
    <citation type="journal article" date="2018" name="Emerg. Microbes Infect.">
        <title>Phenotypic and molecular analysis of nontypeable Group B streptococci: identification of cps2a and hybrid cps2a/cps5 Group B streptococcal capsule gene clusters.</title>
        <authorList>
            <person name="Alhhazmi A."/>
            <person name="Tyrrell G.J."/>
        </authorList>
    </citation>
    <scope>NUCLEOTIDE SEQUENCE [LARGE SCALE GENOMIC DNA]</scope>
    <source>
        <strain evidence="12 13">PLGBS17</strain>
    </source>
</reference>
<dbReference type="InterPro" id="IPR027417">
    <property type="entry name" value="P-loop_NTPase"/>
</dbReference>
<dbReference type="AlphaFoldDB" id="A0A7Z6WG75"/>
<keyword evidence="8" id="KW-1278">Translocase</keyword>
<dbReference type="GO" id="GO:0005524">
    <property type="term" value="F:ATP binding"/>
    <property type="evidence" value="ECO:0007669"/>
    <property type="project" value="UniProtKB-KW"/>
</dbReference>
<dbReference type="PROSITE" id="PS51196">
    <property type="entry name" value="SECA_MOTOR_DEAD"/>
    <property type="match status" value="1"/>
</dbReference>
<keyword evidence="9" id="KW-0811">Translocation</keyword>
<evidence type="ECO:0000256" key="10">
    <source>
        <dbReference type="ARBA" id="ARBA00023136"/>
    </source>
</evidence>
<protein>
    <submittedName>
        <fullName evidence="12">Accessory Sec system translocase SecA2</fullName>
    </submittedName>
</protein>
<dbReference type="Pfam" id="PF07516">
    <property type="entry name" value="SecA_SW"/>
    <property type="match status" value="1"/>
</dbReference>
<dbReference type="InterPro" id="IPR000185">
    <property type="entry name" value="SecA"/>
</dbReference>
<proteinExistence type="inferred from homology"/>
<evidence type="ECO:0000256" key="9">
    <source>
        <dbReference type="ARBA" id="ARBA00023010"/>
    </source>
</evidence>
<accession>A0A7Z6WG75</accession>
<evidence type="ECO:0000256" key="5">
    <source>
        <dbReference type="ARBA" id="ARBA00022741"/>
    </source>
</evidence>
<keyword evidence="10" id="KW-0472">Membrane</keyword>
<dbReference type="InterPro" id="IPR036266">
    <property type="entry name" value="SecA_Wing/Scaffold_sf"/>
</dbReference>
<keyword evidence="5" id="KW-0547">Nucleotide-binding</keyword>
<evidence type="ECO:0000256" key="7">
    <source>
        <dbReference type="ARBA" id="ARBA00022927"/>
    </source>
</evidence>
<comment type="subcellular location">
    <subcellularLocation>
        <location evidence="1">Membrane</location>
        <topology evidence="1">Peripheral membrane protein</topology>
    </subcellularLocation>
</comment>